<gene>
    <name evidence="1" type="ORF">RHMOL_Rhmol11G0087200</name>
</gene>
<sequence length="171" mass="19069">MKTAEGQLEVVEAKVSRLEQERDEALKWAKATKQELEKVKKEEKRKLKTTDAKGYQDGFNRAGEEYKREARKMVNEELVLKIPIAYRIHAPIVPKLALPYTDEKCEPLPLEEFENSENEGLEEGDVDKAANDGAEAKAADDEAEAKAADDGADAVANHQRGVDGENLEDES</sequence>
<organism evidence="1 2">
    <name type="scientific">Rhododendron molle</name>
    <name type="common">Chinese azalea</name>
    <name type="synonym">Azalea mollis</name>
    <dbReference type="NCBI Taxonomy" id="49168"/>
    <lineage>
        <taxon>Eukaryota</taxon>
        <taxon>Viridiplantae</taxon>
        <taxon>Streptophyta</taxon>
        <taxon>Embryophyta</taxon>
        <taxon>Tracheophyta</taxon>
        <taxon>Spermatophyta</taxon>
        <taxon>Magnoliopsida</taxon>
        <taxon>eudicotyledons</taxon>
        <taxon>Gunneridae</taxon>
        <taxon>Pentapetalae</taxon>
        <taxon>asterids</taxon>
        <taxon>Ericales</taxon>
        <taxon>Ericaceae</taxon>
        <taxon>Ericoideae</taxon>
        <taxon>Rhodoreae</taxon>
        <taxon>Rhododendron</taxon>
    </lineage>
</organism>
<name>A0ACC0LR81_RHOML</name>
<evidence type="ECO:0000313" key="2">
    <source>
        <dbReference type="Proteomes" id="UP001062846"/>
    </source>
</evidence>
<dbReference type="EMBL" id="CM046398">
    <property type="protein sequence ID" value="KAI8530796.1"/>
    <property type="molecule type" value="Genomic_DNA"/>
</dbReference>
<reference evidence="1" key="1">
    <citation type="submission" date="2022-02" db="EMBL/GenBank/DDBJ databases">
        <title>Plant Genome Project.</title>
        <authorList>
            <person name="Zhang R.-G."/>
        </authorList>
    </citation>
    <scope>NUCLEOTIDE SEQUENCE</scope>
    <source>
        <strain evidence="1">AT1</strain>
    </source>
</reference>
<accession>A0ACC0LR81</accession>
<comment type="caution">
    <text evidence="1">The sequence shown here is derived from an EMBL/GenBank/DDBJ whole genome shotgun (WGS) entry which is preliminary data.</text>
</comment>
<evidence type="ECO:0000313" key="1">
    <source>
        <dbReference type="EMBL" id="KAI8530796.1"/>
    </source>
</evidence>
<proteinExistence type="predicted"/>
<keyword evidence="2" id="KW-1185">Reference proteome</keyword>
<dbReference type="Proteomes" id="UP001062846">
    <property type="component" value="Chromosome 11"/>
</dbReference>
<protein>
    <submittedName>
        <fullName evidence="1">Uncharacterized protein</fullName>
    </submittedName>
</protein>